<evidence type="ECO:0000259" key="2">
    <source>
        <dbReference type="Pfam" id="PF15867"/>
    </source>
</evidence>
<dbReference type="GO" id="GO:0036157">
    <property type="term" value="C:outer dynein arm"/>
    <property type="evidence" value="ECO:0007669"/>
    <property type="project" value="InterPro"/>
</dbReference>
<dbReference type="GeneID" id="108667787"/>
<dbReference type="GO" id="GO:0036159">
    <property type="term" value="P:inner dynein arm assembly"/>
    <property type="evidence" value="ECO:0007669"/>
    <property type="project" value="TreeGrafter"/>
</dbReference>
<accession>A0A979FNK6</accession>
<dbReference type="Pfam" id="PF15867">
    <property type="entry name" value="Dynein_attach_N"/>
    <property type="match status" value="1"/>
</dbReference>
<feature type="region of interest" description="Disordered" evidence="1">
    <location>
        <begin position="146"/>
        <end position="172"/>
    </location>
</feature>
<dbReference type="RefSeq" id="XP_047738076.1">
    <property type="nucleotide sequence ID" value="XM_047882120.1"/>
</dbReference>
<name>A0A979FNK6_HYAAZ</name>
<dbReference type="KEGG" id="hazt:108667787"/>
<dbReference type="InterPro" id="IPR031733">
    <property type="entry name" value="Dynein_attach_N"/>
</dbReference>
<dbReference type="AlphaFoldDB" id="A0A979FNK6"/>
<dbReference type="InterPro" id="IPR042422">
    <property type="entry name" value="CC103"/>
</dbReference>
<dbReference type="PANTHER" id="PTHR28572">
    <property type="entry name" value="COILED-COIL DOMAIN-CONTAINING PROTEIN 103"/>
    <property type="match status" value="1"/>
</dbReference>
<evidence type="ECO:0000256" key="1">
    <source>
        <dbReference type="SAM" id="MobiDB-lite"/>
    </source>
</evidence>
<dbReference type="GO" id="GO:0007368">
    <property type="term" value="P:determination of left/right symmetry"/>
    <property type="evidence" value="ECO:0007669"/>
    <property type="project" value="TreeGrafter"/>
</dbReference>
<evidence type="ECO:0000313" key="4">
    <source>
        <dbReference type="RefSeq" id="XP_047738076.1"/>
    </source>
</evidence>
<dbReference type="Proteomes" id="UP000694843">
    <property type="component" value="Unplaced"/>
</dbReference>
<reference evidence="4" key="1">
    <citation type="submission" date="2025-08" db="UniProtKB">
        <authorList>
            <consortium name="RefSeq"/>
        </authorList>
    </citation>
    <scope>IDENTIFICATION</scope>
    <source>
        <tissue evidence="4">Whole organism</tissue>
    </source>
</reference>
<dbReference type="PANTHER" id="PTHR28572:SF1">
    <property type="entry name" value="COILED-COIL DOMAIN-CONTAINING PROTEIN 103"/>
    <property type="match status" value="1"/>
</dbReference>
<evidence type="ECO:0000313" key="3">
    <source>
        <dbReference type="Proteomes" id="UP000694843"/>
    </source>
</evidence>
<protein>
    <submittedName>
        <fullName evidence="4">Uncharacterized protein LOC108667787</fullName>
    </submittedName>
</protein>
<gene>
    <name evidence="4" type="primary">LOC108667787</name>
</gene>
<sequence length="300" mass="31155">MACGGWDSSSLSSADNVSSVGGAASVHNLGGGLGPLGGGLGPLGGGLGPIGGGVGGASGLEMRLRAGVEADRRQQAENCAKLKAVHTAANYDDFRQMVLGAQLRPLERTCAGKPRPSIWNSLANSASKRCATNGTATNAATATNVSSKQLLHHHPENSPYPADVNYDPSSPPSTTEGLVRLWGRLDLAERLELVRGLGGGGVERLAGGLVAGGLLGDAITTLLAFTPTAGDVVMVVALLHALTQAKRFSLSVQLVCGEERWAWGRLLEKLQLVLAERPQDLAELNVTEWTVVQLRAKFNL</sequence>
<feature type="domain" description="Dynein attachment factor N-terminal" evidence="2">
    <location>
        <begin position="60"/>
        <end position="120"/>
    </location>
</feature>
<dbReference type="OrthoDB" id="447931at2759"/>
<proteinExistence type="predicted"/>
<dbReference type="GO" id="GO:0005576">
    <property type="term" value="C:extracellular region"/>
    <property type="evidence" value="ECO:0007669"/>
    <property type="project" value="GOC"/>
</dbReference>
<dbReference type="GO" id="GO:0003351">
    <property type="term" value="P:epithelial cilium movement involved in extracellular fluid movement"/>
    <property type="evidence" value="ECO:0007669"/>
    <property type="project" value="TreeGrafter"/>
</dbReference>
<keyword evidence="3" id="KW-1185">Reference proteome</keyword>
<organism evidence="3 4">
    <name type="scientific">Hyalella azteca</name>
    <name type="common">Amphipod</name>
    <dbReference type="NCBI Taxonomy" id="294128"/>
    <lineage>
        <taxon>Eukaryota</taxon>
        <taxon>Metazoa</taxon>
        <taxon>Ecdysozoa</taxon>
        <taxon>Arthropoda</taxon>
        <taxon>Crustacea</taxon>
        <taxon>Multicrustacea</taxon>
        <taxon>Malacostraca</taxon>
        <taxon>Eumalacostraca</taxon>
        <taxon>Peracarida</taxon>
        <taxon>Amphipoda</taxon>
        <taxon>Senticaudata</taxon>
        <taxon>Talitrida</taxon>
        <taxon>Talitroidea</taxon>
        <taxon>Hyalellidae</taxon>
        <taxon>Hyalella</taxon>
    </lineage>
</organism>